<dbReference type="Proteomes" id="UP000184436">
    <property type="component" value="Unassembled WGS sequence"/>
</dbReference>
<organism evidence="2 3">
    <name type="scientific">Bacteroides faecichinchillae</name>
    <dbReference type="NCBI Taxonomy" id="871325"/>
    <lineage>
        <taxon>Bacteria</taxon>
        <taxon>Pseudomonadati</taxon>
        <taxon>Bacteroidota</taxon>
        <taxon>Bacteroidia</taxon>
        <taxon>Bacteroidales</taxon>
        <taxon>Bacteroidaceae</taxon>
        <taxon>Bacteroides</taxon>
    </lineage>
</organism>
<proteinExistence type="predicted"/>
<evidence type="ECO:0000259" key="1">
    <source>
        <dbReference type="Pfam" id="PF20041"/>
    </source>
</evidence>
<accession>A0A1M5GTC3</accession>
<feature type="non-terminal residue" evidence="2">
    <location>
        <position position="1"/>
    </location>
</feature>
<dbReference type="STRING" id="871325.SAMN05444349_1841"/>
<reference evidence="2 3" key="1">
    <citation type="submission" date="2016-11" db="EMBL/GenBank/DDBJ databases">
        <authorList>
            <person name="Jaros S."/>
            <person name="Januszkiewicz K."/>
            <person name="Wedrychowicz H."/>
        </authorList>
    </citation>
    <scope>NUCLEOTIDE SEQUENCE [LARGE SCALE GENOMIC DNA]</scope>
    <source>
        <strain evidence="2 3">DSM 26883</strain>
    </source>
</reference>
<name>A0A1M5GTC3_9BACE</name>
<protein>
    <recommendedName>
        <fullName evidence="1">DUF6443 domain-containing protein</fullName>
    </recommendedName>
</protein>
<gene>
    <name evidence="2" type="ORF">SAMN05444349_1841</name>
</gene>
<feature type="domain" description="DUF6443" evidence="1">
    <location>
        <begin position="233"/>
        <end position="361"/>
    </location>
</feature>
<keyword evidence="3" id="KW-1185">Reference proteome</keyword>
<dbReference type="InterPro" id="IPR045619">
    <property type="entry name" value="DUF6443"/>
</dbReference>
<dbReference type="Pfam" id="PF20041">
    <property type="entry name" value="DUF6443"/>
    <property type="match status" value="1"/>
</dbReference>
<dbReference type="EMBL" id="FQVD01000084">
    <property type="protein sequence ID" value="SHG06893.1"/>
    <property type="molecule type" value="Genomic_DNA"/>
</dbReference>
<dbReference type="AlphaFoldDB" id="A0A1M5GTC3"/>
<evidence type="ECO:0000313" key="2">
    <source>
        <dbReference type="EMBL" id="SHG06893.1"/>
    </source>
</evidence>
<dbReference type="Gene3D" id="2.60.120.380">
    <property type="match status" value="2"/>
</dbReference>
<evidence type="ECO:0000313" key="3">
    <source>
        <dbReference type="Proteomes" id="UP000184436"/>
    </source>
</evidence>
<dbReference type="RefSeq" id="WP_245798647.1">
    <property type="nucleotide sequence ID" value="NZ_FQVD01000084.1"/>
</dbReference>
<feature type="non-terminal residue" evidence="2">
    <location>
        <position position="456"/>
    </location>
</feature>
<sequence>EVYYRFTITQPMGIGINTCGSAVADTYLKVFSSDRQRVLYFNDDYSGSGACSNTKSACIHIPLLMPGTYYVVTDGAGNGSLTTSLTGTVVDNPGDSSEMAIDLGPHSKGFSFSDIRNTASGYTNRYQGKTTNDVYYKFTMEKALAVTIDHEGSSLSDTYMSLLDKDGKLLRNSGNTKGHAQLELQELAVGTYYVVSEGISLNGSITTNIRIRGAGGDIVTTEGQPHVISLTPLKKTSSISSLKEDEQLLEIRYFDHLGEPTERIQRGITPGRNNLVTIQEYDGMGRELREWLPAPVADDFGAYVHPSVVKRAAQSTELYGNDGRPYSETSYDGSELGRVVKQTGVGNDWHTADKAVTTDYVTNVGDVAQLSVRMYGYSGDALKSTGYYADGSLYGVRTTDEDGNVSYEFKDKLGRVVLTRQMDGSLAHDTYYVYDEYGNVRFVLPPLAADNLNSIA</sequence>